<dbReference type="EMBL" id="JACIET010000001">
    <property type="protein sequence ID" value="MBB4012500.1"/>
    <property type="molecule type" value="Genomic_DNA"/>
</dbReference>
<dbReference type="Proteomes" id="UP000561045">
    <property type="component" value="Unassembled WGS sequence"/>
</dbReference>
<organism evidence="2 3">
    <name type="scientific">Niveibacterium umoris</name>
    <dbReference type="NCBI Taxonomy" id="1193620"/>
    <lineage>
        <taxon>Bacteria</taxon>
        <taxon>Pseudomonadati</taxon>
        <taxon>Pseudomonadota</taxon>
        <taxon>Betaproteobacteria</taxon>
        <taxon>Rhodocyclales</taxon>
        <taxon>Rhodocyclaceae</taxon>
        <taxon>Niveibacterium</taxon>
    </lineage>
</organism>
<proteinExistence type="predicted"/>
<evidence type="ECO:0000313" key="3">
    <source>
        <dbReference type="Proteomes" id="UP000561045"/>
    </source>
</evidence>
<sequence>MRHPSRSAGFTLAELIAVLVIVGILAAVAMPRFAARSGFDAFGYGETLRRGLRLAQKAAIAKRRTTCVSQTATTLTLSFASAAGSGSCDTPLLDPATGAAFSESVPSGLGVAVASFSFAPSGRPSAAQSIAVTGDITVTVVVEAETGYVH</sequence>
<keyword evidence="1" id="KW-0812">Transmembrane</keyword>
<name>A0A840BHQ3_9RHOO</name>
<evidence type="ECO:0000256" key="1">
    <source>
        <dbReference type="SAM" id="Phobius"/>
    </source>
</evidence>
<dbReference type="Pfam" id="PF07963">
    <property type="entry name" value="N_methyl"/>
    <property type="match status" value="1"/>
</dbReference>
<keyword evidence="1" id="KW-0472">Membrane</keyword>
<dbReference type="InterPro" id="IPR012902">
    <property type="entry name" value="N_methyl_site"/>
</dbReference>
<gene>
    <name evidence="2" type="ORF">GGR36_001808</name>
</gene>
<dbReference type="RefSeq" id="WP_183634295.1">
    <property type="nucleotide sequence ID" value="NZ_BAABLE010000011.1"/>
</dbReference>
<accession>A0A840BHQ3</accession>
<protein>
    <submittedName>
        <fullName evidence="2">MSHA pilin protein MshC</fullName>
    </submittedName>
</protein>
<evidence type="ECO:0000313" key="2">
    <source>
        <dbReference type="EMBL" id="MBB4012500.1"/>
    </source>
</evidence>
<comment type="caution">
    <text evidence="2">The sequence shown here is derived from an EMBL/GenBank/DDBJ whole genome shotgun (WGS) entry which is preliminary data.</text>
</comment>
<feature type="transmembrane region" description="Helical" evidence="1">
    <location>
        <begin position="12"/>
        <end position="30"/>
    </location>
</feature>
<keyword evidence="3" id="KW-1185">Reference proteome</keyword>
<dbReference type="AlphaFoldDB" id="A0A840BHQ3"/>
<dbReference type="NCBIfam" id="TIGR02532">
    <property type="entry name" value="IV_pilin_GFxxxE"/>
    <property type="match status" value="1"/>
</dbReference>
<dbReference type="Gene3D" id="3.30.700.10">
    <property type="entry name" value="Glycoprotein, Type 4 Pilin"/>
    <property type="match status" value="1"/>
</dbReference>
<keyword evidence="1" id="KW-1133">Transmembrane helix</keyword>
<reference evidence="2 3" key="1">
    <citation type="submission" date="2020-08" db="EMBL/GenBank/DDBJ databases">
        <title>Genomic Encyclopedia of Type Strains, Phase IV (KMG-IV): sequencing the most valuable type-strain genomes for metagenomic binning, comparative biology and taxonomic classification.</title>
        <authorList>
            <person name="Goeker M."/>
        </authorList>
    </citation>
    <scope>NUCLEOTIDE SEQUENCE [LARGE SCALE GENOMIC DNA]</scope>
    <source>
        <strain evidence="2 3">DSM 106739</strain>
    </source>
</reference>
<dbReference type="InterPro" id="IPR045584">
    <property type="entry name" value="Pilin-like"/>
</dbReference>
<dbReference type="SUPFAM" id="SSF54523">
    <property type="entry name" value="Pili subunits"/>
    <property type="match status" value="1"/>
</dbReference>